<evidence type="ECO:0000256" key="8">
    <source>
        <dbReference type="ARBA" id="ARBA00022806"/>
    </source>
</evidence>
<dbReference type="EMBL" id="JAAAID010001232">
    <property type="protein sequence ID" value="KAG0010968.1"/>
    <property type="molecule type" value="Genomic_DNA"/>
</dbReference>
<feature type="domain" description="AAA+ ATPase" evidence="12">
    <location>
        <begin position="225"/>
        <end position="447"/>
    </location>
</feature>
<dbReference type="GO" id="GO:0016787">
    <property type="term" value="F:hydrolase activity"/>
    <property type="evidence" value="ECO:0007669"/>
    <property type="project" value="UniProtKB-KW"/>
</dbReference>
<dbReference type="InterPro" id="IPR048761">
    <property type="entry name" value="SMUBP-2_HCS1_1B"/>
</dbReference>
<dbReference type="Pfam" id="PF13086">
    <property type="entry name" value="AAA_11"/>
    <property type="match status" value="1"/>
</dbReference>
<dbReference type="Proteomes" id="UP000703661">
    <property type="component" value="Unassembled WGS sequence"/>
</dbReference>
<dbReference type="InterPro" id="IPR041679">
    <property type="entry name" value="DNA2/NAM7-like_C"/>
</dbReference>
<keyword evidence="9" id="KW-0067">ATP-binding</keyword>
<evidence type="ECO:0000256" key="9">
    <source>
        <dbReference type="ARBA" id="ARBA00022840"/>
    </source>
</evidence>
<dbReference type="InterPro" id="IPR047187">
    <property type="entry name" value="SF1_C_Upf1"/>
</dbReference>
<keyword evidence="8" id="KW-0347">Helicase</keyword>
<evidence type="ECO:0000256" key="5">
    <source>
        <dbReference type="ARBA" id="ARBA00022490"/>
    </source>
</evidence>
<accession>A0A9P6MS78</accession>
<gene>
    <name evidence="14" type="ORF">BGZ80_001051</name>
</gene>
<dbReference type="PANTHER" id="PTHR43788:SF8">
    <property type="entry name" value="DNA-BINDING PROTEIN SMUBP-2"/>
    <property type="match status" value="1"/>
</dbReference>
<evidence type="ECO:0000256" key="6">
    <source>
        <dbReference type="ARBA" id="ARBA00022741"/>
    </source>
</evidence>
<dbReference type="Gene3D" id="2.40.30.270">
    <property type="match status" value="1"/>
</dbReference>
<dbReference type="SMART" id="SM00487">
    <property type="entry name" value="DEXDc"/>
    <property type="match status" value="1"/>
</dbReference>
<comment type="subcellular location">
    <subcellularLocation>
        <location evidence="2">Cytoplasm</location>
    </subcellularLocation>
    <subcellularLocation>
        <location evidence="1">Nucleus</location>
    </subcellularLocation>
</comment>
<keyword evidence="15" id="KW-1185">Reference proteome</keyword>
<dbReference type="InterPro" id="IPR014001">
    <property type="entry name" value="Helicase_ATP-bd"/>
</dbReference>
<sequence>MDPEEFLAHQEKLVQAERDYEVLEIQRVFEACTPAQLAKKGLAILGLTVVGMKTGAGGKSLVDLELSNATSTSPALPAHRMRVGDIVALEEHGTGSKGKPMKATWKPKLDGVIFRITETTIVVAIKSRKEGENEEEIPKEVQERCRLIKLANNITYERMISQVKFLKGVISQASSGALPLALSNVLFGRQNPTFDDAYGDISKVNFLDPTLNPSQREAVRFALAAEQVALIHGPPGTGKTFTLVELIRQLVLQKKRILVCGPSNISVDNLVERLANYRLNIVRTGHPARLLPSVLDHSLDVLSRTSDQGRLVNDIRVELDETFQKIQKCKFRSERKQLYQEVKQLRKDFRAREKLVVKQLLESASVVLSTLNGCAAKTLWGEKFDVVIIDEATQALEVALECWIAIGKGAKVVLAGDHLQLPPTIISEGISASSLKAAETLSLTKELKEQRKKAAKVGASASFEVPALDLAKIAKERDYSSFLLSTTMFVRLLGCFPRDGAKLIKRTLVTQYRMNENIMKFPSAQLYQDLLVADESCREWLLKDLPEVMKSRDSSEDESDVDHALVFLDTSMAGMPEETEDQENGTVGASLGGGLDDSKLNRGEAATVVEYVKNLMRSGVAAEDIAIITPYSAQNALLRQLLKEDYPGIEIGTVDGFQGREKQAIILTLVRSNDTGEVGFLSDRRRLNVAMTRSKRHLCVVGDSETLSKKDTFLKAWMEFLSEHADVRYVE</sequence>
<dbReference type="GO" id="GO:0043139">
    <property type="term" value="F:5'-3' DNA helicase activity"/>
    <property type="evidence" value="ECO:0007669"/>
    <property type="project" value="TreeGrafter"/>
</dbReference>
<name>A0A9P6MS78_9FUNG</name>
<dbReference type="InterPro" id="IPR027417">
    <property type="entry name" value="P-loop_NTPase"/>
</dbReference>
<evidence type="ECO:0000259" key="13">
    <source>
        <dbReference type="SMART" id="SM00487"/>
    </source>
</evidence>
<proteinExistence type="inferred from homology"/>
<dbReference type="InterPro" id="IPR041677">
    <property type="entry name" value="DNA2/NAM7_AAA_11"/>
</dbReference>
<dbReference type="AlphaFoldDB" id="A0A9P6MS78"/>
<evidence type="ECO:0000256" key="4">
    <source>
        <dbReference type="ARBA" id="ARBA00012551"/>
    </source>
</evidence>
<comment type="catalytic activity">
    <reaction evidence="11">
        <text>ATP + H2O = ADP + phosphate + H(+)</text>
        <dbReference type="Rhea" id="RHEA:13065"/>
        <dbReference type="ChEBI" id="CHEBI:15377"/>
        <dbReference type="ChEBI" id="CHEBI:15378"/>
        <dbReference type="ChEBI" id="CHEBI:30616"/>
        <dbReference type="ChEBI" id="CHEBI:43474"/>
        <dbReference type="ChEBI" id="CHEBI:456216"/>
        <dbReference type="EC" id="3.6.4.12"/>
    </reaction>
    <physiologicalReaction direction="left-to-right" evidence="11">
        <dbReference type="Rhea" id="RHEA:13066"/>
    </physiologicalReaction>
</comment>
<evidence type="ECO:0000256" key="7">
    <source>
        <dbReference type="ARBA" id="ARBA00022801"/>
    </source>
</evidence>
<evidence type="ECO:0000256" key="2">
    <source>
        <dbReference type="ARBA" id="ARBA00004496"/>
    </source>
</evidence>
<dbReference type="SMART" id="SM00382">
    <property type="entry name" value="AAA"/>
    <property type="match status" value="1"/>
</dbReference>
<dbReference type="Gene3D" id="3.40.50.300">
    <property type="entry name" value="P-loop containing nucleotide triphosphate hydrolases"/>
    <property type="match status" value="2"/>
</dbReference>
<evidence type="ECO:0000313" key="14">
    <source>
        <dbReference type="EMBL" id="KAG0010968.1"/>
    </source>
</evidence>
<dbReference type="GO" id="GO:0005634">
    <property type="term" value="C:nucleus"/>
    <property type="evidence" value="ECO:0007669"/>
    <property type="project" value="UniProtKB-SubCell"/>
</dbReference>
<dbReference type="CDD" id="cd18808">
    <property type="entry name" value="SF1_C_Upf1"/>
    <property type="match status" value="1"/>
</dbReference>
<comment type="caution">
    <text evidence="14">The sequence shown here is derived from an EMBL/GenBank/DDBJ whole genome shotgun (WGS) entry which is preliminary data.</text>
</comment>
<evidence type="ECO:0000313" key="15">
    <source>
        <dbReference type="Proteomes" id="UP000703661"/>
    </source>
</evidence>
<keyword evidence="6" id="KW-0547">Nucleotide-binding</keyword>
<evidence type="ECO:0000256" key="1">
    <source>
        <dbReference type="ARBA" id="ARBA00004123"/>
    </source>
</evidence>
<dbReference type="Pfam" id="PF13087">
    <property type="entry name" value="AAA_12"/>
    <property type="match status" value="1"/>
</dbReference>
<dbReference type="InterPro" id="IPR003593">
    <property type="entry name" value="AAA+_ATPase"/>
</dbReference>
<organism evidence="14 15">
    <name type="scientific">Entomortierella chlamydospora</name>
    <dbReference type="NCBI Taxonomy" id="101097"/>
    <lineage>
        <taxon>Eukaryota</taxon>
        <taxon>Fungi</taxon>
        <taxon>Fungi incertae sedis</taxon>
        <taxon>Mucoromycota</taxon>
        <taxon>Mortierellomycotina</taxon>
        <taxon>Mortierellomycetes</taxon>
        <taxon>Mortierellales</taxon>
        <taxon>Mortierellaceae</taxon>
        <taxon>Entomortierella</taxon>
    </lineage>
</organism>
<dbReference type="SUPFAM" id="SSF52540">
    <property type="entry name" value="P-loop containing nucleoside triphosphate hydrolases"/>
    <property type="match status" value="1"/>
</dbReference>
<evidence type="ECO:0000256" key="3">
    <source>
        <dbReference type="ARBA" id="ARBA00007913"/>
    </source>
</evidence>
<keyword evidence="7" id="KW-0378">Hydrolase</keyword>
<comment type="similarity">
    <text evidence="3">Belongs to the DNA2/NAM7 helicase family.</text>
</comment>
<reference evidence="14" key="1">
    <citation type="journal article" date="2020" name="Fungal Divers.">
        <title>Resolving the Mortierellaceae phylogeny through synthesis of multi-gene phylogenetics and phylogenomics.</title>
        <authorList>
            <person name="Vandepol N."/>
            <person name="Liber J."/>
            <person name="Desiro A."/>
            <person name="Na H."/>
            <person name="Kennedy M."/>
            <person name="Barry K."/>
            <person name="Grigoriev I.V."/>
            <person name="Miller A.N."/>
            <person name="O'Donnell K."/>
            <person name="Stajich J.E."/>
            <person name="Bonito G."/>
        </authorList>
    </citation>
    <scope>NUCLEOTIDE SEQUENCE</scope>
    <source>
        <strain evidence="14">NRRL 2769</strain>
    </source>
</reference>
<evidence type="ECO:0000256" key="11">
    <source>
        <dbReference type="ARBA" id="ARBA00048432"/>
    </source>
</evidence>
<dbReference type="InterPro" id="IPR050534">
    <property type="entry name" value="Coronavir_polyprotein_1ab"/>
</dbReference>
<keyword evidence="5" id="KW-0963">Cytoplasm</keyword>
<keyword evidence="10" id="KW-0539">Nucleus</keyword>
<dbReference type="EC" id="3.6.4.12" evidence="4"/>
<protein>
    <recommendedName>
        <fullName evidence="4">DNA helicase</fullName>
        <ecNumber evidence="4">3.6.4.12</ecNumber>
    </recommendedName>
</protein>
<feature type="domain" description="Helicase ATP-binding" evidence="13">
    <location>
        <begin position="207"/>
        <end position="491"/>
    </location>
</feature>
<dbReference type="Pfam" id="PF21138">
    <property type="entry name" value="SMUBP-2_HCS1_1B"/>
    <property type="match status" value="1"/>
</dbReference>
<evidence type="ECO:0000259" key="12">
    <source>
        <dbReference type="SMART" id="SM00382"/>
    </source>
</evidence>
<evidence type="ECO:0000256" key="10">
    <source>
        <dbReference type="ARBA" id="ARBA00023242"/>
    </source>
</evidence>
<dbReference type="GO" id="GO:0005737">
    <property type="term" value="C:cytoplasm"/>
    <property type="evidence" value="ECO:0007669"/>
    <property type="project" value="UniProtKB-SubCell"/>
</dbReference>
<dbReference type="GO" id="GO:0003723">
    <property type="term" value="F:RNA binding"/>
    <property type="evidence" value="ECO:0007669"/>
    <property type="project" value="InterPro"/>
</dbReference>
<dbReference type="PANTHER" id="PTHR43788">
    <property type="entry name" value="DNA2/NAM7 HELICASE FAMILY MEMBER"/>
    <property type="match status" value="1"/>
</dbReference>
<dbReference type="GO" id="GO:0005524">
    <property type="term" value="F:ATP binding"/>
    <property type="evidence" value="ECO:0007669"/>
    <property type="project" value="UniProtKB-KW"/>
</dbReference>